<evidence type="ECO:0000313" key="2">
    <source>
        <dbReference type="EMBL" id="KAF3949082.1"/>
    </source>
</evidence>
<dbReference type="EMBL" id="JRKL02006329">
    <property type="protein sequence ID" value="KAF3949082.1"/>
    <property type="molecule type" value="Genomic_DNA"/>
</dbReference>
<accession>A0A8J4QGY7</accession>
<evidence type="ECO:0000313" key="3">
    <source>
        <dbReference type="Proteomes" id="UP000737018"/>
    </source>
</evidence>
<keyword evidence="1" id="KW-0732">Signal</keyword>
<feature type="chain" id="PRO_5035216215" description="Secreted protein" evidence="1">
    <location>
        <begin position="19"/>
        <end position="66"/>
    </location>
</feature>
<sequence length="66" mass="7954">MLIFELLWFFLNTDLVNLIFFCSFEQKTNTNRERKWKISTVERNRARVLHGRNHQGNYYGAASSRD</sequence>
<evidence type="ECO:0008006" key="4">
    <source>
        <dbReference type="Google" id="ProtNLM"/>
    </source>
</evidence>
<name>A0A8J4QGY7_9ROSI</name>
<evidence type="ECO:0000256" key="1">
    <source>
        <dbReference type="SAM" id="SignalP"/>
    </source>
</evidence>
<protein>
    <recommendedName>
        <fullName evidence="4">Secreted protein</fullName>
    </recommendedName>
</protein>
<dbReference type="AlphaFoldDB" id="A0A8J4QGY7"/>
<feature type="signal peptide" evidence="1">
    <location>
        <begin position="1"/>
        <end position="18"/>
    </location>
</feature>
<proteinExistence type="predicted"/>
<reference evidence="2" key="1">
    <citation type="submission" date="2020-03" db="EMBL/GenBank/DDBJ databases">
        <title>Castanea mollissima Vanexum genome sequencing.</title>
        <authorList>
            <person name="Staton M."/>
        </authorList>
    </citation>
    <scope>NUCLEOTIDE SEQUENCE</scope>
    <source>
        <tissue evidence="2">Leaf</tissue>
    </source>
</reference>
<gene>
    <name evidence="2" type="ORF">CMV_024998</name>
</gene>
<comment type="caution">
    <text evidence="2">The sequence shown here is derived from an EMBL/GenBank/DDBJ whole genome shotgun (WGS) entry which is preliminary data.</text>
</comment>
<organism evidence="2 3">
    <name type="scientific">Castanea mollissima</name>
    <name type="common">Chinese chestnut</name>
    <dbReference type="NCBI Taxonomy" id="60419"/>
    <lineage>
        <taxon>Eukaryota</taxon>
        <taxon>Viridiplantae</taxon>
        <taxon>Streptophyta</taxon>
        <taxon>Embryophyta</taxon>
        <taxon>Tracheophyta</taxon>
        <taxon>Spermatophyta</taxon>
        <taxon>Magnoliopsida</taxon>
        <taxon>eudicotyledons</taxon>
        <taxon>Gunneridae</taxon>
        <taxon>Pentapetalae</taxon>
        <taxon>rosids</taxon>
        <taxon>fabids</taxon>
        <taxon>Fagales</taxon>
        <taxon>Fagaceae</taxon>
        <taxon>Castanea</taxon>
    </lineage>
</organism>
<dbReference type="Proteomes" id="UP000737018">
    <property type="component" value="Unassembled WGS sequence"/>
</dbReference>
<keyword evidence="3" id="KW-1185">Reference proteome</keyword>